<evidence type="ECO:0000313" key="1">
    <source>
        <dbReference type="EMBL" id="MBC5627569.1"/>
    </source>
</evidence>
<keyword evidence="2" id="KW-1185">Reference proteome</keyword>
<sequence length="103" mass="12366">MIVKEERYYCDYCKKEMSFDEYHKRAKLTLVLQLANPEYGRDSDKGVVDMEICPKCCDEIGIKNTEEHHKFVYSQSRIKNMLDYCKDKVINLFKHKIMMDNNQ</sequence>
<organism evidence="1 2">
    <name type="scientific">Clostridium hominis</name>
    <dbReference type="NCBI Taxonomy" id="2763036"/>
    <lineage>
        <taxon>Bacteria</taxon>
        <taxon>Bacillati</taxon>
        <taxon>Bacillota</taxon>
        <taxon>Clostridia</taxon>
        <taxon>Eubacteriales</taxon>
        <taxon>Clostridiaceae</taxon>
        <taxon>Clostridium</taxon>
    </lineage>
</organism>
<proteinExistence type="predicted"/>
<dbReference type="EMBL" id="JACOOO010000001">
    <property type="protein sequence ID" value="MBC5627569.1"/>
    <property type="molecule type" value="Genomic_DNA"/>
</dbReference>
<reference evidence="1 2" key="1">
    <citation type="submission" date="2020-08" db="EMBL/GenBank/DDBJ databases">
        <title>Genome public.</title>
        <authorList>
            <person name="Liu C."/>
            <person name="Sun Q."/>
        </authorList>
    </citation>
    <scope>NUCLEOTIDE SEQUENCE [LARGE SCALE GENOMIC DNA]</scope>
    <source>
        <strain evidence="1 2">NSJ-6</strain>
    </source>
</reference>
<protein>
    <recommendedName>
        <fullName evidence="3">HNH endonuclease</fullName>
    </recommendedName>
</protein>
<accession>A0ABR7D862</accession>
<evidence type="ECO:0000313" key="2">
    <source>
        <dbReference type="Proteomes" id="UP000596929"/>
    </source>
</evidence>
<dbReference type="Proteomes" id="UP000596929">
    <property type="component" value="Unassembled WGS sequence"/>
</dbReference>
<evidence type="ECO:0008006" key="3">
    <source>
        <dbReference type="Google" id="ProtNLM"/>
    </source>
</evidence>
<comment type="caution">
    <text evidence="1">The sequence shown here is derived from an EMBL/GenBank/DDBJ whole genome shotgun (WGS) entry which is preliminary data.</text>
</comment>
<gene>
    <name evidence="1" type="ORF">H8S20_01535</name>
</gene>
<name>A0ABR7D862_9CLOT</name>
<dbReference type="RefSeq" id="WP_186859117.1">
    <property type="nucleotide sequence ID" value="NZ_JACOOO010000001.1"/>
</dbReference>